<dbReference type="EMBL" id="CP000473">
    <property type="protein sequence ID" value="ABJ87071.1"/>
    <property type="molecule type" value="Genomic_DNA"/>
</dbReference>
<dbReference type="InterPro" id="IPR050463">
    <property type="entry name" value="Gfo/Idh/MocA_oxidrdct_glycsds"/>
</dbReference>
<protein>
    <submittedName>
        <fullName evidence="2">Oxidoreductase domain protein</fullName>
    </submittedName>
</protein>
<dbReference type="InterPro" id="IPR036291">
    <property type="entry name" value="NAD(P)-bd_dom_sf"/>
</dbReference>
<dbReference type="SUPFAM" id="SSF51735">
    <property type="entry name" value="NAD(P)-binding Rossmann-fold domains"/>
    <property type="match status" value="1"/>
</dbReference>
<gene>
    <name evidence="2" type="ordered locus">Acid_6145</name>
</gene>
<evidence type="ECO:0000313" key="2">
    <source>
        <dbReference type="EMBL" id="ABJ87071.1"/>
    </source>
</evidence>
<dbReference type="AlphaFoldDB" id="Q01TE9"/>
<feature type="domain" description="Gfo/Idh/MocA-like oxidoreductase N-terminal" evidence="1">
    <location>
        <begin position="38"/>
        <end position="165"/>
    </location>
</feature>
<dbReference type="eggNOG" id="COG0673">
    <property type="taxonomic scope" value="Bacteria"/>
</dbReference>
<dbReference type="Gene3D" id="3.40.50.720">
    <property type="entry name" value="NAD(P)-binding Rossmann-like Domain"/>
    <property type="match status" value="1"/>
</dbReference>
<dbReference type="OrthoDB" id="127583at2"/>
<dbReference type="InterPro" id="IPR000683">
    <property type="entry name" value="Gfo/Idh/MocA-like_OxRdtase_N"/>
</dbReference>
<dbReference type="Pfam" id="PF01408">
    <property type="entry name" value="GFO_IDH_MocA"/>
    <property type="match status" value="1"/>
</dbReference>
<dbReference type="GO" id="GO:0000166">
    <property type="term" value="F:nucleotide binding"/>
    <property type="evidence" value="ECO:0007669"/>
    <property type="project" value="InterPro"/>
</dbReference>
<name>Q01TE9_SOLUE</name>
<dbReference type="PANTHER" id="PTHR43818">
    <property type="entry name" value="BCDNA.GH03377"/>
    <property type="match status" value="1"/>
</dbReference>
<dbReference type="Gene3D" id="3.30.360.10">
    <property type="entry name" value="Dihydrodipicolinate Reductase, domain 2"/>
    <property type="match status" value="1"/>
</dbReference>
<dbReference type="NCBIfam" id="TIGR01409">
    <property type="entry name" value="TAT_signal_seq"/>
    <property type="match status" value="1"/>
</dbReference>
<proteinExistence type="predicted"/>
<dbReference type="STRING" id="234267.Acid_6145"/>
<dbReference type="InterPro" id="IPR019546">
    <property type="entry name" value="TAT_signal_bac_arc"/>
</dbReference>
<organism evidence="2">
    <name type="scientific">Solibacter usitatus (strain Ellin6076)</name>
    <dbReference type="NCBI Taxonomy" id="234267"/>
    <lineage>
        <taxon>Bacteria</taxon>
        <taxon>Pseudomonadati</taxon>
        <taxon>Acidobacteriota</taxon>
        <taxon>Terriglobia</taxon>
        <taxon>Bryobacterales</taxon>
        <taxon>Solibacteraceae</taxon>
        <taxon>Candidatus Solibacter</taxon>
    </lineage>
</organism>
<accession>Q01TE9</accession>
<dbReference type="InterPro" id="IPR006311">
    <property type="entry name" value="TAT_signal"/>
</dbReference>
<evidence type="ECO:0000259" key="1">
    <source>
        <dbReference type="Pfam" id="PF01408"/>
    </source>
</evidence>
<reference evidence="2" key="1">
    <citation type="submission" date="2006-10" db="EMBL/GenBank/DDBJ databases">
        <title>Complete sequence of Solibacter usitatus Ellin6076.</title>
        <authorList>
            <consortium name="US DOE Joint Genome Institute"/>
            <person name="Copeland A."/>
            <person name="Lucas S."/>
            <person name="Lapidus A."/>
            <person name="Barry K."/>
            <person name="Detter J.C."/>
            <person name="Glavina del Rio T."/>
            <person name="Hammon N."/>
            <person name="Israni S."/>
            <person name="Dalin E."/>
            <person name="Tice H."/>
            <person name="Pitluck S."/>
            <person name="Thompson L.S."/>
            <person name="Brettin T."/>
            <person name="Bruce D."/>
            <person name="Han C."/>
            <person name="Tapia R."/>
            <person name="Gilna P."/>
            <person name="Schmutz J."/>
            <person name="Larimer F."/>
            <person name="Land M."/>
            <person name="Hauser L."/>
            <person name="Kyrpides N."/>
            <person name="Mikhailova N."/>
            <person name="Janssen P.H."/>
            <person name="Kuske C.R."/>
            <person name="Richardson P."/>
        </authorList>
    </citation>
    <scope>NUCLEOTIDE SEQUENCE</scope>
    <source>
        <strain evidence="2">Ellin6076</strain>
    </source>
</reference>
<dbReference type="SUPFAM" id="SSF55347">
    <property type="entry name" value="Glyceraldehyde-3-phosphate dehydrogenase-like, C-terminal domain"/>
    <property type="match status" value="1"/>
</dbReference>
<dbReference type="HOGENOM" id="CLU_640667_0_0_0"/>
<dbReference type="KEGG" id="sus:Acid_6145"/>
<dbReference type="PANTHER" id="PTHR43818:SF5">
    <property type="entry name" value="OXIDOREDUCTASE FAMILY PROTEIN"/>
    <property type="match status" value="1"/>
</dbReference>
<dbReference type="PROSITE" id="PS51318">
    <property type="entry name" value="TAT"/>
    <property type="match status" value="1"/>
</dbReference>
<sequence precursor="true">MNNESLSSDRRGFLKATGAAIGAGFPAILSAQTVTNAIKVGLVGCGGRGSGAAAQALAADDYNELTAVADIDQAQIDHCLQTLQRNAKNGPRVKVDKANQYLGLNAYQKVVDSGVDVVLLATPPGFRPSHLAACIAANKHVFCEKPVSTDAPGVRSVIETAEKAAQKKLSLVAGFCWRYNNMIQDTFAQVEGGAIGRLVAYYATYYTSPVKPMPPASSRPAGMSDVEWQIRNWYNFVWLCGDSIVEQAVHSVDKIAWAMHDEPPVSCVAVGGRALPNEGGNIYDHFEVNYFYPNGRRAFLANRQIVGCYNENSDYMLGVDGTCTIGRGPKPVIEGKVNWTFGGQQYNMYQREHDLLFASIRKNQPMNDGKRMASSTMLAIMGRMAAYTGQQVTWDQAMNSQEALFPSHLQWDGSLAVQPMAQPGVTKLL</sequence>
<dbReference type="InParanoid" id="Q01TE9"/>